<dbReference type="InterPro" id="IPR020904">
    <property type="entry name" value="Sc_DH/Rdtase_CS"/>
</dbReference>
<dbReference type="PANTHER" id="PTHR24321">
    <property type="entry name" value="DEHYDROGENASES, SHORT CHAIN"/>
    <property type="match status" value="1"/>
</dbReference>
<dbReference type="NCBIfam" id="NF005559">
    <property type="entry name" value="PRK07231.1"/>
    <property type="match status" value="1"/>
</dbReference>
<gene>
    <name evidence="5" type="primary">fabG</name>
    <name evidence="5" type="ORF">CQY20_30815</name>
</gene>
<dbReference type="PANTHER" id="PTHR24321:SF8">
    <property type="entry name" value="ESTRADIOL 17-BETA-DEHYDROGENASE 8-RELATED"/>
    <property type="match status" value="1"/>
</dbReference>
<evidence type="ECO:0000313" key="5">
    <source>
        <dbReference type="EMBL" id="PEG33435.1"/>
    </source>
</evidence>
<reference evidence="5 6" key="1">
    <citation type="submission" date="2017-10" db="EMBL/GenBank/DDBJ databases">
        <title>The new phylogeny of genus Mycobacterium.</title>
        <authorList>
            <person name="Tortoli E."/>
            <person name="Trovato A."/>
            <person name="Cirillo D.M."/>
        </authorList>
    </citation>
    <scope>NUCLEOTIDE SEQUENCE [LARGE SCALE GENOMIC DNA]</scope>
    <source>
        <strain evidence="5 6">CCUG37673</strain>
    </source>
</reference>
<evidence type="ECO:0000256" key="3">
    <source>
        <dbReference type="ARBA" id="ARBA00023027"/>
    </source>
</evidence>
<dbReference type="SMART" id="SM00822">
    <property type="entry name" value="PKS_KR"/>
    <property type="match status" value="1"/>
</dbReference>
<dbReference type="Gene3D" id="3.40.50.720">
    <property type="entry name" value="NAD(P)-binding Rossmann-like Domain"/>
    <property type="match status" value="1"/>
</dbReference>
<proteinExistence type="inferred from homology"/>
<dbReference type="AlphaFoldDB" id="A0A2A7MNX5"/>
<accession>A0A2A7MNX5</accession>
<keyword evidence="6" id="KW-1185">Reference proteome</keyword>
<dbReference type="InterPro" id="IPR002347">
    <property type="entry name" value="SDR_fam"/>
</dbReference>
<evidence type="ECO:0000313" key="6">
    <source>
        <dbReference type="Proteomes" id="UP000220914"/>
    </source>
</evidence>
<dbReference type="OrthoDB" id="286404at2"/>
<dbReference type="InterPro" id="IPR036291">
    <property type="entry name" value="NAD(P)-bd_dom_sf"/>
</dbReference>
<dbReference type="InterPro" id="IPR057326">
    <property type="entry name" value="KR_dom"/>
</dbReference>
<dbReference type="EC" id="1.1.1.100" evidence="5"/>
<organism evidence="5 6">
    <name type="scientific">Mycolicibacterium agri</name>
    <name type="common">Mycobacterium agri</name>
    <dbReference type="NCBI Taxonomy" id="36811"/>
    <lineage>
        <taxon>Bacteria</taxon>
        <taxon>Bacillati</taxon>
        <taxon>Actinomycetota</taxon>
        <taxon>Actinomycetes</taxon>
        <taxon>Mycobacteriales</taxon>
        <taxon>Mycobacteriaceae</taxon>
        <taxon>Mycolicibacterium</taxon>
    </lineage>
</organism>
<evidence type="ECO:0000259" key="4">
    <source>
        <dbReference type="SMART" id="SM00822"/>
    </source>
</evidence>
<dbReference type="PROSITE" id="PS00061">
    <property type="entry name" value="ADH_SHORT"/>
    <property type="match status" value="1"/>
</dbReference>
<dbReference type="Pfam" id="PF13561">
    <property type="entry name" value="adh_short_C2"/>
    <property type="match status" value="1"/>
</dbReference>
<dbReference type="FunFam" id="3.40.50.720:FF:000084">
    <property type="entry name" value="Short-chain dehydrogenase reductase"/>
    <property type="match status" value="1"/>
</dbReference>
<dbReference type="CDD" id="cd05233">
    <property type="entry name" value="SDR_c"/>
    <property type="match status" value="1"/>
</dbReference>
<dbReference type="PRINTS" id="PR00081">
    <property type="entry name" value="GDHRDH"/>
</dbReference>
<dbReference type="Proteomes" id="UP000220914">
    <property type="component" value="Unassembled WGS sequence"/>
</dbReference>
<protein>
    <submittedName>
        <fullName evidence="5">3-oxoacyl-ACP reductase</fullName>
        <ecNumber evidence="5">1.1.1.100</ecNumber>
    </submittedName>
</protein>
<dbReference type="PRINTS" id="PR00080">
    <property type="entry name" value="SDRFAMILY"/>
</dbReference>
<dbReference type="SUPFAM" id="SSF51735">
    <property type="entry name" value="NAD(P)-binding Rossmann-fold domains"/>
    <property type="match status" value="1"/>
</dbReference>
<keyword evidence="3" id="KW-0520">NAD</keyword>
<name>A0A2A7MNX5_MYCAG</name>
<evidence type="ECO:0000256" key="1">
    <source>
        <dbReference type="ARBA" id="ARBA00006484"/>
    </source>
</evidence>
<keyword evidence="2 5" id="KW-0560">Oxidoreductase</keyword>
<comment type="similarity">
    <text evidence="1">Belongs to the short-chain dehydrogenases/reductases (SDR) family.</text>
</comment>
<dbReference type="GO" id="GO:0004316">
    <property type="term" value="F:3-oxoacyl-[acyl-carrier-protein] reductase (NADPH) activity"/>
    <property type="evidence" value="ECO:0007669"/>
    <property type="project" value="UniProtKB-EC"/>
</dbReference>
<dbReference type="RefSeq" id="WP_097944676.1">
    <property type="nucleotide sequence ID" value="NZ_BLKS01000001.1"/>
</dbReference>
<sequence length="261" mass="27136">MKTQRRIVNDFAGKTALVTGGASGMGLATVRRLAGLGVAVVAADVRSDAVDEAARQLADAKGSVRGVRLDITDRDQCEQVTNEVQQMHGGIDYLVNCAGSAMSFTPLEKISKELYDSIIRVNLDGTFNLCQAVVPHMKARGSGAIVNFASAVAARPRPGLSPYTAAKAGVIALTKTLALDLAEEGIRVNCILPGATDSPMLPKFVGEDADLDAARAVYISSIPMGRLATPEDIAGGVEYLLSDSAGFVTGETLSIDGGRGV</sequence>
<comment type="caution">
    <text evidence="5">The sequence shown here is derived from an EMBL/GenBank/DDBJ whole genome shotgun (WGS) entry which is preliminary data.</text>
</comment>
<dbReference type="EMBL" id="PDCP01000114">
    <property type="protein sequence ID" value="PEG33435.1"/>
    <property type="molecule type" value="Genomic_DNA"/>
</dbReference>
<evidence type="ECO:0000256" key="2">
    <source>
        <dbReference type="ARBA" id="ARBA00023002"/>
    </source>
</evidence>
<feature type="domain" description="Ketoreductase" evidence="4">
    <location>
        <begin position="14"/>
        <end position="185"/>
    </location>
</feature>